<feature type="transmembrane region" description="Helical" evidence="8">
    <location>
        <begin position="309"/>
        <end position="330"/>
    </location>
</feature>
<evidence type="ECO:0000313" key="10">
    <source>
        <dbReference type="EMBL" id="RSL55925.1"/>
    </source>
</evidence>
<feature type="transmembrane region" description="Helical" evidence="8">
    <location>
        <begin position="474"/>
        <end position="492"/>
    </location>
</feature>
<dbReference type="InterPro" id="IPR020846">
    <property type="entry name" value="MFS_dom"/>
</dbReference>
<protein>
    <recommendedName>
        <fullName evidence="9">Major facilitator superfamily (MFS) profile domain-containing protein</fullName>
    </recommendedName>
</protein>
<dbReference type="PANTHER" id="PTHR48022:SF15">
    <property type="entry name" value="ALPHA-GLUCOSIDE TRANSPORTER, PUTATIVE (AFU_ORTHOLOGUE AFUA_5G00500)-RELATED"/>
    <property type="match status" value="1"/>
</dbReference>
<proteinExistence type="inferred from homology"/>
<dbReference type="GO" id="GO:0005351">
    <property type="term" value="F:carbohydrate:proton symporter activity"/>
    <property type="evidence" value="ECO:0007669"/>
    <property type="project" value="TreeGrafter"/>
</dbReference>
<sequence length="516" mass="56726">MSKPSPHHSLDKTQSLEETTASVHVAESLHAPQSWGERFLELKKSWRATLASIACSSLAVLIGYDLTLIGSIIANREFVMQFGLYDQDLEVWSLPASRQLVWTICQFVAAIVGAFIVGTLNDMFGRRICFFVTVALTMIGTVAELLSPDWKVWLVAKVLFGLAMGFMQGNTPTYISELAPIHIRGFLLSLFQFWITLGSFLASCVLEGTSHIQGRWSWKAAVVSQFGLGLLSFALFILLVPESPYYLTSKAHYDTALKALQTLRGRESGYSAEADLEVIKITISHERENAADQASFLDCFKGVDRRRTFLACLPMVMQQFSGFPLCGNYLAYFLSLSGLSNAFLITVISSLLSIVAIGVAFSLIEQVGRRPQLLFDIFFIIPCLIAISILGWVGVGTSGNGRALAAFSVIWNILYFLSLGAIGWTIVGEISSTRLRAKTTAIATAVNAVINMAWAIAIPYLINADEANLGPKAGLIFLGPLVFLSFIAFWTVPETKGKSFSELDNLFEMRTPARKF</sequence>
<comment type="similarity">
    <text evidence="2 7">Belongs to the major facilitator superfamily. Sugar transporter (TC 2.A.1.1) family.</text>
</comment>
<evidence type="ECO:0000256" key="3">
    <source>
        <dbReference type="ARBA" id="ARBA00022448"/>
    </source>
</evidence>
<dbReference type="PANTHER" id="PTHR48022">
    <property type="entry name" value="PLASTIDIC GLUCOSE TRANSPORTER 4"/>
    <property type="match status" value="1"/>
</dbReference>
<dbReference type="AlphaFoldDB" id="A0A428PS93"/>
<evidence type="ECO:0000256" key="1">
    <source>
        <dbReference type="ARBA" id="ARBA00004141"/>
    </source>
</evidence>
<accession>A0A428PS93</accession>
<evidence type="ECO:0000313" key="11">
    <source>
        <dbReference type="Proteomes" id="UP000287972"/>
    </source>
</evidence>
<dbReference type="GO" id="GO:0016020">
    <property type="term" value="C:membrane"/>
    <property type="evidence" value="ECO:0007669"/>
    <property type="project" value="UniProtKB-SubCell"/>
</dbReference>
<dbReference type="Pfam" id="PF00083">
    <property type="entry name" value="Sugar_tr"/>
    <property type="match status" value="1"/>
</dbReference>
<feature type="transmembrane region" description="Helical" evidence="8">
    <location>
        <begin position="342"/>
        <end position="361"/>
    </location>
</feature>
<dbReference type="FunFam" id="1.20.1250.20:FF:000078">
    <property type="entry name" value="MFS maltose transporter, putative"/>
    <property type="match status" value="1"/>
</dbReference>
<feature type="transmembrane region" description="Helical" evidence="8">
    <location>
        <begin position="128"/>
        <end position="146"/>
    </location>
</feature>
<evidence type="ECO:0000256" key="4">
    <source>
        <dbReference type="ARBA" id="ARBA00022692"/>
    </source>
</evidence>
<dbReference type="Proteomes" id="UP000287972">
    <property type="component" value="Unassembled WGS sequence"/>
</dbReference>
<dbReference type="InterPro" id="IPR005828">
    <property type="entry name" value="MFS_sugar_transport-like"/>
</dbReference>
<evidence type="ECO:0000256" key="8">
    <source>
        <dbReference type="SAM" id="Phobius"/>
    </source>
</evidence>
<feature type="transmembrane region" description="Helical" evidence="8">
    <location>
        <begin position="222"/>
        <end position="240"/>
    </location>
</feature>
<feature type="transmembrane region" description="Helical" evidence="8">
    <location>
        <begin position="405"/>
        <end position="427"/>
    </location>
</feature>
<dbReference type="PROSITE" id="PS50850">
    <property type="entry name" value="MFS"/>
    <property type="match status" value="1"/>
</dbReference>
<keyword evidence="5 8" id="KW-1133">Transmembrane helix</keyword>
<organism evidence="10 11">
    <name type="scientific">Fusarium floridanum</name>
    <dbReference type="NCBI Taxonomy" id="1325733"/>
    <lineage>
        <taxon>Eukaryota</taxon>
        <taxon>Fungi</taxon>
        <taxon>Dikarya</taxon>
        <taxon>Ascomycota</taxon>
        <taxon>Pezizomycotina</taxon>
        <taxon>Sordariomycetes</taxon>
        <taxon>Hypocreomycetidae</taxon>
        <taxon>Hypocreales</taxon>
        <taxon>Nectriaceae</taxon>
        <taxon>Fusarium</taxon>
        <taxon>Fusarium solani species complex</taxon>
    </lineage>
</organism>
<evidence type="ECO:0000256" key="7">
    <source>
        <dbReference type="RuleBase" id="RU003346"/>
    </source>
</evidence>
<evidence type="ECO:0000256" key="5">
    <source>
        <dbReference type="ARBA" id="ARBA00022989"/>
    </source>
</evidence>
<gene>
    <name evidence="10" type="ORF">CEP51_014481</name>
</gene>
<feature type="transmembrane region" description="Helical" evidence="8">
    <location>
        <begin position="439"/>
        <end position="462"/>
    </location>
</feature>
<dbReference type="InterPro" id="IPR003663">
    <property type="entry name" value="Sugar/inositol_transpt"/>
</dbReference>
<dbReference type="SUPFAM" id="SSF103473">
    <property type="entry name" value="MFS general substrate transporter"/>
    <property type="match status" value="1"/>
</dbReference>
<evidence type="ECO:0000256" key="2">
    <source>
        <dbReference type="ARBA" id="ARBA00010992"/>
    </source>
</evidence>
<feature type="transmembrane region" description="Helical" evidence="8">
    <location>
        <begin position="48"/>
        <end position="74"/>
    </location>
</feature>
<dbReference type="PROSITE" id="PS00217">
    <property type="entry name" value="SUGAR_TRANSPORT_2"/>
    <property type="match status" value="1"/>
</dbReference>
<feature type="transmembrane region" description="Helical" evidence="8">
    <location>
        <begin position="373"/>
        <end position="393"/>
    </location>
</feature>
<comment type="caution">
    <text evidence="10">The sequence shown here is derived from an EMBL/GenBank/DDBJ whole genome shotgun (WGS) entry which is preliminary data.</text>
</comment>
<keyword evidence="6 8" id="KW-0472">Membrane</keyword>
<dbReference type="NCBIfam" id="TIGR00879">
    <property type="entry name" value="SP"/>
    <property type="match status" value="1"/>
</dbReference>
<comment type="subcellular location">
    <subcellularLocation>
        <location evidence="1">Membrane</location>
        <topology evidence="1">Multi-pass membrane protein</topology>
    </subcellularLocation>
</comment>
<dbReference type="InterPro" id="IPR036259">
    <property type="entry name" value="MFS_trans_sf"/>
</dbReference>
<keyword evidence="11" id="KW-1185">Reference proteome</keyword>
<dbReference type="InterPro" id="IPR005829">
    <property type="entry name" value="Sugar_transporter_CS"/>
</dbReference>
<name>A0A428PS93_9HYPO</name>
<keyword evidence="4 8" id="KW-0812">Transmembrane</keyword>
<feature type="domain" description="Major facilitator superfamily (MFS) profile" evidence="9">
    <location>
        <begin position="51"/>
        <end position="496"/>
    </location>
</feature>
<feature type="transmembrane region" description="Helical" evidence="8">
    <location>
        <begin position="152"/>
        <end position="169"/>
    </location>
</feature>
<dbReference type="Gene3D" id="1.20.1250.20">
    <property type="entry name" value="MFS general substrate transporter like domains"/>
    <property type="match status" value="1"/>
</dbReference>
<keyword evidence="3 7" id="KW-0813">Transport</keyword>
<dbReference type="InterPro" id="IPR050360">
    <property type="entry name" value="MFS_Sugar_Transporters"/>
</dbReference>
<reference evidence="10 11" key="1">
    <citation type="submission" date="2017-06" db="EMBL/GenBank/DDBJ databases">
        <title>Comparative genomic analysis of Ambrosia Fusariam Clade fungi.</title>
        <authorList>
            <person name="Stajich J.E."/>
            <person name="Carrillo J."/>
            <person name="Kijimoto T."/>
            <person name="Eskalen A."/>
            <person name="O'Donnell K."/>
            <person name="Kasson M."/>
        </authorList>
    </citation>
    <scope>NUCLEOTIDE SEQUENCE [LARGE SCALE GENOMIC DNA]</scope>
    <source>
        <strain evidence="10 11">NRRL62606</strain>
    </source>
</reference>
<feature type="transmembrane region" description="Helical" evidence="8">
    <location>
        <begin position="181"/>
        <end position="202"/>
    </location>
</feature>
<evidence type="ECO:0000259" key="9">
    <source>
        <dbReference type="PROSITE" id="PS50850"/>
    </source>
</evidence>
<feature type="transmembrane region" description="Helical" evidence="8">
    <location>
        <begin position="100"/>
        <end position="121"/>
    </location>
</feature>
<evidence type="ECO:0000256" key="6">
    <source>
        <dbReference type="ARBA" id="ARBA00023136"/>
    </source>
</evidence>
<dbReference type="EMBL" id="NKCL01000679">
    <property type="protein sequence ID" value="RSL55925.1"/>
    <property type="molecule type" value="Genomic_DNA"/>
</dbReference>